<evidence type="ECO:0000256" key="3">
    <source>
        <dbReference type="ARBA" id="ARBA00022801"/>
    </source>
</evidence>
<dbReference type="InterPro" id="IPR050131">
    <property type="entry name" value="Peptidase_S8_subtilisin-like"/>
</dbReference>
<dbReference type="InterPro" id="IPR035986">
    <property type="entry name" value="PKD_dom_sf"/>
</dbReference>
<dbReference type="Pfam" id="PF18911">
    <property type="entry name" value="PKD_4"/>
    <property type="match status" value="1"/>
</dbReference>
<dbReference type="PRINTS" id="PR00723">
    <property type="entry name" value="SUBTILISIN"/>
</dbReference>
<dbReference type="InterPro" id="IPR022409">
    <property type="entry name" value="PKD/Chitinase_dom"/>
</dbReference>
<dbReference type="PANTHER" id="PTHR43806:SF11">
    <property type="entry name" value="CEREVISIN-RELATED"/>
    <property type="match status" value="1"/>
</dbReference>
<evidence type="ECO:0000256" key="7">
    <source>
        <dbReference type="SAM" id="MobiDB-lite"/>
    </source>
</evidence>
<dbReference type="PROSITE" id="PS51318">
    <property type="entry name" value="TAT"/>
    <property type="match status" value="1"/>
</dbReference>
<accession>A0ABD5NUH8</accession>
<evidence type="ECO:0000259" key="8">
    <source>
        <dbReference type="PROSITE" id="PS50093"/>
    </source>
</evidence>
<protein>
    <submittedName>
        <fullName evidence="9">S8 family serine peptidase</fullName>
    </submittedName>
</protein>
<keyword evidence="3 6" id="KW-0378">Hydrolase</keyword>
<dbReference type="SUPFAM" id="SSF49299">
    <property type="entry name" value="PKD domain"/>
    <property type="match status" value="1"/>
</dbReference>
<dbReference type="Gene3D" id="3.40.50.200">
    <property type="entry name" value="Peptidase S8/S53 domain"/>
    <property type="match status" value="1"/>
</dbReference>
<feature type="compositionally biased region" description="Low complexity" evidence="7">
    <location>
        <begin position="411"/>
        <end position="425"/>
    </location>
</feature>
<evidence type="ECO:0000256" key="1">
    <source>
        <dbReference type="ARBA" id="ARBA00011073"/>
    </source>
</evidence>
<dbReference type="Gene3D" id="2.60.40.10">
    <property type="entry name" value="Immunoglobulins"/>
    <property type="match status" value="1"/>
</dbReference>
<dbReference type="EMBL" id="JBHSAQ010000016">
    <property type="protein sequence ID" value="MFC3960224.1"/>
    <property type="molecule type" value="Genomic_DNA"/>
</dbReference>
<dbReference type="InterPro" id="IPR000601">
    <property type="entry name" value="PKD_dom"/>
</dbReference>
<dbReference type="GO" id="GO:0004252">
    <property type="term" value="F:serine-type endopeptidase activity"/>
    <property type="evidence" value="ECO:0007669"/>
    <property type="project" value="UniProtKB-UniRule"/>
</dbReference>
<name>A0ABD5NUH8_9EURY</name>
<evidence type="ECO:0000256" key="6">
    <source>
        <dbReference type="PROSITE-ProRule" id="PRU01240"/>
    </source>
</evidence>
<evidence type="ECO:0000313" key="10">
    <source>
        <dbReference type="Proteomes" id="UP001595846"/>
    </source>
</evidence>
<organism evidence="9 10">
    <name type="scientific">Halovivax cerinus</name>
    <dbReference type="NCBI Taxonomy" id="1487865"/>
    <lineage>
        <taxon>Archaea</taxon>
        <taxon>Methanobacteriati</taxon>
        <taxon>Methanobacteriota</taxon>
        <taxon>Stenosarchaea group</taxon>
        <taxon>Halobacteria</taxon>
        <taxon>Halobacteriales</taxon>
        <taxon>Natrialbaceae</taxon>
        <taxon>Halovivax</taxon>
    </lineage>
</organism>
<dbReference type="PROSITE" id="PS00138">
    <property type="entry name" value="SUBTILASE_SER"/>
    <property type="match status" value="1"/>
</dbReference>
<dbReference type="InterPro" id="IPR036852">
    <property type="entry name" value="Peptidase_S8/S53_dom_sf"/>
</dbReference>
<dbReference type="SUPFAM" id="SSF52743">
    <property type="entry name" value="Subtilisin-like"/>
    <property type="match status" value="1"/>
</dbReference>
<dbReference type="RefSeq" id="WP_256532503.1">
    <property type="nucleotide sequence ID" value="NZ_CP101824.1"/>
</dbReference>
<dbReference type="Gene3D" id="2.60.120.380">
    <property type="match status" value="1"/>
</dbReference>
<dbReference type="GeneID" id="73901594"/>
<dbReference type="PROSITE" id="PS51892">
    <property type="entry name" value="SUBTILASE"/>
    <property type="match status" value="1"/>
</dbReference>
<dbReference type="InterPro" id="IPR000209">
    <property type="entry name" value="Peptidase_S8/S53_dom"/>
</dbReference>
<sequence>MSDNGSHNVGRRTVLEAAGAAGAFLGLGGVVSATPGREPGPKEDEILVGKSDTVGIASARATVESAIPSDASVVHENSTLGYVAVKVPDDGPSAMDSVIDRLERQPGIEYAERNETWHAFSQPNDPQFGSQYAPQLVNADTAWDTEMGSMDVTIAVVDQGVDYTHPDLQARFQGTEGYDFVDNDSDPAPVTNSENHGTHVGGCAAATTDNGDGTAGISNCRLISGRALGSGGSGSMSDIADAIQWAADQGADVVNMSLGGGGASQTGRQAINYAYENGTLPIAAAGNDYGSPVSYPAAYDNCVAVSAIDENENIANFSNYGPEINVASPGVDVLAPVPGGGYTTMSGTSMACPVASGVAALGKSAHPDLSVQELWDLLEETAVDIGLPSDQQGSGRVDAANIVEGGGGGDPEQPSASFSFSPSDPEAGETVSFDGSASQPPEGGRIRGYQWDFGDGATGSGQTASHSYREEGEYTVELTVTGDNGTSDTARQSVAVGGDGGGGQCGAETSSDSVSGYLSGGWWGNGSESYTYTLDTANPCQATVTLSGPTYSDFDLYLTLDGRTPTTYDYDEASYSSNSQEEITVDLSGDEELGLLVDAYSGSGNYTLSVDELGQ</sequence>
<feature type="domain" description="PKD" evidence="8">
    <location>
        <begin position="414"/>
        <end position="496"/>
    </location>
</feature>
<dbReference type="InterPro" id="IPR023828">
    <property type="entry name" value="Peptidase_S8_Ser-AS"/>
</dbReference>
<dbReference type="InterPro" id="IPR006311">
    <property type="entry name" value="TAT_signal"/>
</dbReference>
<evidence type="ECO:0000256" key="4">
    <source>
        <dbReference type="ARBA" id="ARBA00022825"/>
    </source>
</evidence>
<keyword evidence="10" id="KW-1185">Reference proteome</keyword>
<dbReference type="PROSITE" id="PS00137">
    <property type="entry name" value="SUBTILASE_HIS"/>
    <property type="match status" value="1"/>
</dbReference>
<evidence type="ECO:0000256" key="5">
    <source>
        <dbReference type="PIRSR" id="PIRSR615500-1"/>
    </source>
</evidence>
<gene>
    <name evidence="9" type="ORF">ACFOUR_17865</name>
</gene>
<dbReference type="Pfam" id="PF00082">
    <property type="entry name" value="Peptidase_S8"/>
    <property type="match status" value="1"/>
</dbReference>
<dbReference type="AlphaFoldDB" id="A0ABD5NUH8"/>
<feature type="active site" description="Charge relay system" evidence="5 6">
    <location>
        <position position="158"/>
    </location>
</feature>
<comment type="similarity">
    <text evidence="1 6">Belongs to the peptidase S8 family.</text>
</comment>
<reference evidence="9 10" key="1">
    <citation type="journal article" date="2019" name="Int. J. Syst. Evol. Microbiol.">
        <title>The Global Catalogue of Microorganisms (GCM) 10K type strain sequencing project: providing services to taxonomists for standard genome sequencing and annotation.</title>
        <authorList>
            <consortium name="The Broad Institute Genomics Platform"/>
            <consortium name="The Broad Institute Genome Sequencing Center for Infectious Disease"/>
            <person name="Wu L."/>
            <person name="Ma J."/>
        </authorList>
    </citation>
    <scope>NUCLEOTIDE SEQUENCE [LARGE SCALE GENOMIC DNA]</scope>
    <source>
        <strain evidence="9 10">IBRC-M 10256</strain>
    </source>
</reference>
<dbReference type="PROSITE" id="PS50093">
    <property type="entry name" value="PKD"/>
    <property type="match status" value="1"/>
</dbReference>
<keyword evidence="2 6" id="KW-0645">Protease</keyword>
<evidence type="ECO:0000313" key="9">
    <source>
        <dbReference type="EMBL" id="MFC3960224.1"/>
    </source>
</evidence>
<dbReference type="PANTHER" id="PTHR43806">
    <property type="entry name" value="PEPTIDASE S8"/>
    <property type="match status" value="1"/>
</dbReference>
<feature type="active site" description="Charge relay system" evidence="5 6">
    <location>
        <position position="196"/>
    </location>
</feature>
<evidence type="ECO:0000256" key="2">
    <source>
        <dbReference type="ARBA" id="ARBA00022670"/>
    </source>
</evidence>
<proteinExistence type="inferred from homology"/>
<dbReference type="InterPro" id="IPR022398">
    <property type="entry name" value="Peptidase_S8_His-AS"/>
</dbReference>
<dbReference type="InterPro" id="IPR015500">
    <property type="entry name" value="Peptidase_S8_subtilisin-rel"/>
</dbReference>
<dbReference type="InterPro" id="IPR013783">
    <property type="entry name" value="Ig-like_fold"/>
</dbReference>
<feature type="region of interest" description="Disordered" evidence="7">
    <location>
        <begin position="386"/>
        <end position="470"/>
    </location>
</feature>
<keyword evidence="4 6" id="KW-0720">Serine protease</keyword>
<dbReference type="SMART" id="SM00089">
    <property type="entry name" value="PKD"/>
    <property type="match status" value="1"/>
</dbReference>
<comment type="caution">
    <text evidence="9">The sequence shown here is derived from an EMBL/GenBank/DDBJ whole genome shotgun (WGS) entry which is preliminary data.</text>
</comment>
<dbReference type="GO" id="GO:0006508">
    <property type="term" value="P:proteolysis"/>
    <property type="evidence" value="ECO:0007669"/>
    <property type="project" value="UniProtKB-KW"/>
</dbReference>
<dbReference type="Proteomes" id="UP001595846">
    <property type="component" value="Unassembled WGS sequence"/>
</dbReference>
<dbReference type="CDD" id="cd00146">
    <property type="entry name" value="PKD"/>
    <property type="match status" value="1"/>
</dbReference>
<feature type="active site" description="Charge relay system" evidence="5 6">
    <location>
        <position position="349"/>
    </location>
</feature>